<keyword evidence="1" id="KW-1133">Transmembrane helix</keyword>
<reference evidence="2 3" key="1">
    <citation type="submission" date="2020-02" db="EMBL/GenBank/DDBJ databases">
        <authorList>
            <person name="Hogendoorn C."/>
        </authorList>
    </citation>
    <scope>NUCLEOTIDE SEQUENCE [LARGE SCALE GENOMIC DNA]</scope>
    <source>
        <strain evidence="2">R501</strain>
    </source>
</reference>
<dbReference type="KEGG" id="hfv:R50_1965"/>
<feature type="transmembrane region" description="Helical" evidence="1">
    <location>
        <begin position="73"/>
        <end position="100"/>
    </location>
</feature>
<sequence>MTAAVALVAALAGLAAWWLSAPAPARFRFVAGPPPATEPAAAPELRTAWDRRWWVLDLPGSARWLRPLQAGTAGALGVLALAVTHLVLVAGVLGVAALWLPPILLDGWARARWRAADRAAYALANTLRYTLALAGHPRVALMRLAPEADPPLRGWLAEALARDRLGREPLEQGLARLADRLGHAELRLLADILATDRAARPADDLLADLLAAWGGRLAEDEQRLGQLASGQLLGWLFTAAPIGAWLAGWVLDPTTMAVFRASALGQGLALAGLGVLLAGLAVAQHTLRQADPAQFEEAAP</sequence>
<dbReference type="Proteomes" id="UP000503399">
    <property type="component" value="Chromosome"/>
</dbReference>
<keyword evidence="3" id="KW-1185">Reference proteome</keyword>
<organism evidence="2 3">
    <name type="scientific">Candidatus Hydrogenisulfobacillus filiaventi</name>
    <dbReference type="NCBI Taxonomy" id="2707344"/>
    <lineage>
        <taxon>Bacteria</taxon>
        <taxon>Bacillati</taxon>
        <taxon>Bacillota</taxon>
        <taxon>Clostridia</taxon>
        <taxon>Eubacteriales</taxon>
        <taxon>Clostridiales Family XVII. Incertae Sedis</taxon>
        <taxon>Candidatus Hydrogenisulfobacillus</taxon>
    </lineage>
</organism>
<evidence type="ECO:0000256" key="1">
    <source>
        <dbReference type="SAM" id="Phobius"/>
    </source>
</evidence>
<feature type="transmembrane region" description="Helical" evidence="1">
    <location>
        <begin position="232"/>
        <end position="251"/>
    </location>
</feature>
<evidence type="ECO:0000313" key="3">
    <source>
        <dbReference type="Proteomes" id="UP000503399"/>
    </source>
</evidence>
<evidence type="ECO:0000313" key="2">
    <source>
        <dbReference type="EMBL" id="CAB1129462.1"/>
    </source>
</evidence>
<gene>
    <name evidence="2" type="ORF">R50_1965</name>
</gene>
<dbReference type="EMBL" id="LR778114">
    <property type="protein sequence ID" value="CAB1129462.1"/>
    <property type="molecule type" value="Genomic_DNA"/>
</dbReference>
<keyword evidence="1" id="KW-0812">Transmembrane</keyword>
<protein>
    <recommendedName>
        <fullName evidence="4">Type II secretion system protein GspF domain-containing protein</fullName>
    </recommendedName>
</protein>
<evidence type="ECO:0008006" key="4">
    <source>
        <dbReference type="Google" id="ProtNLM"/>
    </source>
</evidence>
<feature type="transmembrane region" description="Helical" evidence="1">
    <location>
        <begin position="263"/>
        <end position="283"/>
    </location>
</feature>
<dbReference type="PANTHER" id="PTHR35007:SF2">
    <property type="entry name" value="PILUS ASSEMBLE PROTEIN"/>
    <property type="match status" value="1"/>
</dbReference>
<accession>A0A6F8ZHP2</accession>
<proteinExistence type="predicted"/>
<dbReference type="AlphaFoldDB" id="A0A6F8ZHP2"/>
<keyword evidence="1" id="KW-0472">Membrane</keyword>
<dbReference type="PANTHER" id="PTHR35007">
    <property type="entry name" value="INTEGRAL MEMBRANE PROTEIN-RELATED"/>
    <property type="match status" value="1"/>
</dbReference>
<name>A0A6F8ZHP2_9FIRM</name>